<protein>
    <submittedName>
        <fullName evidence="1">Uncharacterized protein</fullName>
    </submittedName>
</protein>
<organism evidence="1">
    <name type="scientific">Arundo donax</name>
    <name type="common">Giant reed</name>
    <name type="synonym">Donax arundinaceus</name>
    <dbReference type="NCBI Taxonomy" id="35708"/>
    <lineage>
        <taxon>Eukaryota</taxon>
        <taxon>Viridiplantae</taxon>
        <taxon>Streptophyta</taxon>
        <taxon>Embryophyta</taxon>
        <taxon>Tracheophyta</taxon>
        <taxon>Spermatophyta</taxon>
        <taxon>Magnoliopsida</taxon>
        <taxon>Liliopsida</taxon>
        <taxon>Poales</taxon>
        <taxon>Poaceae</taxon>
        <taxon>PACMAD clade</taxon>
        <taxon>Arundinoideae</taxon>
        <taxon>Arundineae</taxon>
        <taxon>Arundo</taxon>
    </lineage>
</organism>
<accession>A0A0A9FZU9</accession>
<dbReference type="AlphaFoldDB" id="A0A0A9FZU9"/>
<reference evidence="1" key="2">
    <citation type="journal article" date="2015" name="Data Brief">
        <title>Shoot transcriptome of the giant reed, Arundo donax.</title>
        <authorList>
            <person name="Barrero R.A."/>
            <person name="Guerrero F.D."/>
            <person name="Moolhuijzen P."/>
            <person name="Goolsby J.A."/>
            <person name="Tidwell J."/>
            <person name="Bellgard S.E."/>
            <person name="Bellgard M.I."/>
        </authorList>
    </citation>
    <scope>NUCLEOTIDE SEQUENCE</scope>
    <source>
        <tissue evidence="1">Shoot tissue taken approximately 20 cm above the soil surface</tissue>
    </source>
</reference>
<dbReference type="EMBL" id="GBRH01182075">
    <property type="protein sequence ID" value="JAE15821.1"/>
    <property type="molecule type" value="Transcribed_RNA"/>
</dbReference>
<sequence>MYPGTCKTHTQSIYNLGTSPPFFRRVFVSRGLYRLRSRRDKDFRHPGNYVILISTFSVRSDILINLA</sequence>
<name>A0A0A9FZU9_ARUDO</name>
<reference evidence="1" key="1">
    <citation type="submission" date="2014-09" db="EMBL/GenBank/DDBJ databases">
        <authorList>
            <person name="Magalhaes I.L.F."/>
            <person name="Oliveira U."/>
            <person name="Santos F.R."/>
            <person name="Vidigal T.H.D.A."/>
            <person name="Brescovit A.D."/>
            <person name="Santos A.J."/>
        </authorList>
    </citation>
    <scope>NUCLEOTIDE SEQUENCE</scope>
    <source>
        <tissue evidence="1">Shoot tissue taken approximately 20 cm above the soil surface</tissue>
    </source>
</reference>
<evidence type="ECO:0000313" key="1">
    <source>
        <dbReference type="EMBL" id="JAE15821.1"/>
    </source>
</evidence>
<proteinExistence type="predicted"/>